<evidence type="ECO:0000313" key="6">
    <source>
        <dbReference type="Proteomes" id="UP000244336"/>
    </source>
</evidence>
<feature type="repeat" description="Pumilio" evidence="3">
    <location>
        <begin position="218"/>
        <end position="253"/>
    </location>
</feature>
<evidence type="ECO:0000256" key="2">
    <source>
        <dbReference type="ARBA" id="ARBA00022845"/>
    </source>
</evidence>
<dbReference type="Proteomes" id="UP000244336">
    <property type="component" value="Chromosome 8"/>
</dbReference>
<dbReference type="PROSITE" id="PS50303">
    <property type="entry name" value="PUM_HD"/>
    <property type="match status" value="1"/>
</dbReference>
<dbReference type="OrthoDB" id="668540at2759"/>
<dbReference type="SUPFAM" id="SSF48371">
    <property type="entry name" value="ARM repeat"/>
    <property type="match status" value="1"/>
</dbReference>
<keyword evidence="6" id="KW-1185">Reference proteome</keyword>
<dbReference type="Gene3D" id="1.25.10.10">
    <property type="entry name" value="Leucine-rich Repeat Variant"/>
    <property type="match status" value="1"/>
</dbReference>
<keyword evidence="1" id="KW-0677">Repeat</keyword>
<dbReference type="STRING" id="1504633.A0A2T7CRF0"/>
<protein>
    <recommendedName>
        <fullName evidence="4">PUM-HD domain-containing protein</fullName>
    </recommendedName>
</protein>
<dbReference type="AlphaFoldDB" id="A0A2T7CRF0"/>
<dbReference type="GO" id="GO:0006417">
    <property type="term" value="P:regulation of translation"/>
    <property type="evidence" value="ECO:0007669"/>
    <property type="project" value="UniProtKB-KW"/>
</dbReference>
<dbReference type="InterPro" id="IPR001313">
    <property type="entry name" value="Pumilio_RNA-bd_rpt"/>
</dbReference>
<feature type="repeat" description="Pumilio" evidence="3">
    <location>
        <begin position="182"/>
        <end position="217"/>
    </location>
</feature>
<feature type="repeat" description="Pumilio" evidence="3">
    <location>
        <begin position="254"/>
        <end position="289"/>
    </location>
</feature>
<name>A0A2T7CRF0_9POAL</name>
<evidence type="ECO:0000259" key="4">
    <source>
        <dbReference type="PROSITE" id="PS50303"/>
    </source>
</evidence>
<dbReference type="InterPro" id="IPR016024">
    <property type="entry name" value="ARM-type_fold"/>
</dbReference>
<dbReference type="CDD" id="cd07920">
    <property type="entry name" value="Pumilio"/>
    <property type="match status" value="1"/>
</dbReference>
<dbReference type="EMBL" id="CM009756">
    <property type="protein sequence ID" value="PUZ45906.1"/>
    <property type="molecule type" value="Genomic_DNA"/>
</dbReference>
<dbReference type="SMART" id="SM00025">
    <property type="entry name" value="Pumilio"/>
    <property type="match status" value="8"/>
</dbReference>
<sequence>MNNNANYSVPTCGPVVLGSQVSGAQQGNVDEQDFEEEAPLREDTMKLHEHLIAVHVECYCAANDLDMTTSAGLLEQAIQGMKQIHYAPDALEANYGDNPADADTTTIVVRRPRASSVSPQVQNHVHRDWQQIMTAPVMNTMISLRDIEGQVAEYCVHPKGSRLVQQAIEVATPEEILMVYREITPHVRSLALDVFGNYALQKILEYGPRSCKGKAISHLIRHVLPLSLHMYGCRVIQKALDVAEHDHKVAMAKRLGHKVLRCVYDQFANHVIQKCIECVPPKDIMFIFRSFCGKAKDLSANVYGCHVIQRVLAYCDNPEISDTLAAEIIESVNKLSKHEYANYVVQYLLEHGGQAQRSAMVKKFAGRVVLMSYHKYASNVIEACLSFGSHEDRLLIASQIIDNGGGQHLDMMINPYANYVIQKMVFMAEEEQVRLLVDVASRNVAYLRRYSHGQHVIAARHGEVPQHQGYASS</sequence>
<gene>
    <name evidence="5" type="ORF">GQ55_8G262000</name>
</gene>
<dbReference type="PROSITE" id="PS50302">
    <property type="entry name" value="PUM"/>
    <property type="match status" value="8"/>
</dbReference>
<dbReference type="PANTHER" id="PTHR12537">
    <property type="entry name" value="RNA BINDING PROTEIN PUMILIO-RELATED"/>
    <property type="match status" value="1"/>
</dbReference>
<evidence type="ECO:0000256" key="3">
    <source>
        <dbReference type="PROSITE-ProRule" id="PRU00317"/>
    </source>
</evidence>
<feature type="repeat" description="Pumilio" evidence="3">
    <location>
        <begin position="327"/>
        <end position="362"/>
    </location>
</feature>
<dbReference type="Gramene" id="PUZ45906">
    <property type="protein sequence ID" value="PUZ45906"/>
    <property type="gene ID" value="GQ55_8G262000"/>
</dbReference>
<feature type="repeat" description="Pumilio" evidence="3">
    <location>
        <begin position="399"/>
        <end position="438"/>
    </location>
</feature>
<dbReference type="PANTHER" id="PTHR12537:SF127">
    <property type="entry name" value="PUMILIO HOMOLOG 3"/>
    <property type="match status" value="1"/>
</dbReference>
<proteinExistence type="predicted"/>
<dbReference type="InterPro" id="IPR033133">
    <property type="entry name" value="PUM-HD"/>
</dbReference>
<reference evidence="5 6" key="1">
    <citation type="submission" date="2018-04" db="EMBL/GenBank/DDBJ databases">
        <title>WGS assembly of Panicum hallii var. hallii HAL2.</title>
        <authorList>
            <person name="Lovell J."/>
            <person name="Jenkins J."/>
            <person name="Lowry D."/>
            <person name="Mamidi S."/>
            <person name="Sreedasyam A."/>
            <person name="Weng X."/>
            <person name="Barry K."/>
            <person name="Bonette J."/>
            <person name="Campitelli B."/>
            <person name="Daum C."/>
            <person name="Gordon S."/>
            <person name="Gould B."/>
            <person name="Lipzen A."/>
            <person name="MacQueen A."/>
            <person name="Palacio-Mejia J."/>
            <person name="Plott C."/>
            <person name="Shakirov E."/>
            <person name="Shu S."/>
            <person name="Yoshinaga Y."/>
            <person name="Zane M."/>
            <person name="Rokhsar D."/>
            <person name="Grimwood J."/>
            <person name="Schmutz J."/>
            <person name="Juenger T."/>
        </authorList>
    </citation>
    <scope>NUCLEOTIDE SEQUENCE [LARGE SCALE GENOMIC DNA]</scope>
    <source>
        <strain evidence="6">cv. HAL2</strain>
    </source>
</reference>
<dbReference type="Pfam" id="PF00806">
    <property type="entry name" value="PUF"/>
    <property type="match status" value="8"/>
</dbReference>
<feature type="repeat" description="Pumilio" evidence="3">
    <location>
        <begin position="146"/>
        <end position="181"/>
    </location>
</feature>
<feature type="repeat" description="Pumilio" evidence="3">
    <location>
        <begin position="290"/>
        <end position="326"/>
    </location>
</feature>
<dbReference type="GO" id="GO:0003729">
    <property type="term" value="F:mRNA binding"/>
    <property type="evidence" value="ECO:0007669"/>
    <property type="project" value="TreeGrafter"/>
</dbReference>
<accession>A0A2T7CRF0</accession>
<evidence type="ECO:0000313" key="5">
    <source>
        <dbReference type="EMBL" id="PUZ45906.1"/>
    </source>
</evidence>
<feature type="repeat" description="Pumilio" evidence="3">
    <location>
        <begin position="363"/>
        <end position="398"/>
    </location>
</feature>
<organism evidence="5 6">
    <name type="scientific">Panicum hallii var. hallii</name>
    <dbReference type="NCBI Taxonomy" id="1504633"/>
    <lineage>
        <taxon>Eukaryota</taxon>
        <taxon>Viridiplantae</taxon>
        <taxon>Streptophyta</taxon>
        <taxon>Embryophyta</taxon>
        <taxon>Tracheophyta</taxon>
        <taxon>Spermatophyta</taxon>
        <taxon>Magnoliopsida</taxon>
        <taxon>Liliopsida</taxon>
        <taxon>Poales</taxon>
        <taxon>Poaceae</taxon>
        <taxon>PACMAD clade</taxon>
        <taxon>Panicoideae</taxon>
        <taxon>Panicodae</taxon>
        <taxon>Paniceae</taxon>
        <taxon>Panicinae</taxon>
        <taxon>Panicum</taxon>
        <taxon>Panicum sect. Panicum</taxon>
    </lineage>
</organism>
<dbReference type="GO" id="GO:0005737">
    <property type="term" value="C:cytoplasm"/>
    <property type="evidence" value="ECO:0007669"/>
    <property type="project" value="TreeGrafter"/>
</dbReference>
<evidence type="ECO:0000256" key="1">
    <source>
        <dbReference type="ARBA" id="ARBA00022737"/>
    </source>
</evidence>
<keyword evidence="2" id="KW-0810">Translation regulation</keyword>
<feature type="domain" description="PUM-HD" evidence="4">
    <location>
        <begin position="124"/>
        <end position="464"/>
    </location>
</feature>
<dbReference type="InterPro" id="IPR033712">
    <property type="entry name" value="Pumilio_RNA-bd"/>
</dbReference>
<dbReference type="InterPro" id="IPR011989">
    <property type="entry name" value="ARM-like"/>
</dbReference>